<keyword evidence="2" id="KW-1133">Transmembrane helix</keyword>
<feature type="region of interest" description="Disordered" evidence="1">
    <location>
        <begin position="1"/>
        <end position="58"/>
    </location>
</feature>
<evidence type="ECO:0000313" key="3">
    <source>
        <dbReference type="EMBL" id="TPX07251.1"/>
    </source>
</evidence>
<dbReference type="OrthoDB" id="4476294at2759"/>
<gene>
    <name evidence="3" type="ORF">E0L32_010845</name>
</gene>
<feature type="transmembrane region" description="Helical" evidence="2">
    <location>
        <begin position="129"/>
        <end position="150"/>
    </location>
</feature>
<evidence type="ECO:0000256" key="1">
    <source>
        <dbReference type="SAM" id="MobiDB-lite"/>
    </source>
</evidence>
<feature type="transmembrane region" description="Helical" evidence="2">
    <location>
        <begin position="63"/>
        <end position="84"/>
    </location>
</feature>
<sequence length="250" mass="27364">MSDPSSSAAQPQAVTESTPLLGPQEATRDDLAVPSPQHAPDEERAVGADGGEPGGENHPRRNWTLILTSLSVVFSSSALILYLGVQVLQAIDYHYLGYRTIVAMNFSAVLSFVALICSSFNLHGLRRHGVASMPLGINIIVDILVFVYIFFPVLDALYENISNVFGALEIVIFVYLLVVLFLSLVHLILLVMRTVAAFRARRGTQTRWSIPTGQLTFEFTIKLLRQEVLGRSSPETVQPAAAQGDVQRQS</sequence>
<comment type="caution">
    <text evidence="3">The sequence shown here is derived from an EMBL/GenBank/DDBJ whole genome shotgun (WGS) entry which is preliminary data.</text>
</comment>
<protein>
    <recommendedName>
        <fullName evidence="5">Transmembrane protein</fullName>
    </recommendedName>
</protein>
<dbReference type="GeneID" id="41978292"/>
<accession>A0A507AQW8</accession>
<feature type="transmembrane region" description="Helical" evidence="2">
    <location>
        <begin position="96"/>
        <end position="117"/>
    </location>
</feature>
<dbReference type="EMBL" id="SKBQ01000092">
    <property type="protein sequence ID" value="TPX07251.1"/>
    <property type="molecule type" value="Genomic_DNA"/>
</dbReference>
<reference evidence="3 4" key="1">
    <citation type="submission" date="2019-06" db="EMBL/GenBank/DDBJ databases">
        <title>Draft genome sequence of the filamentous fungus Phialemoniopsis curvata isolated from diesel fuel.</title>
        <authorList>
            <person name="Varaljay V.A."/>
            <person name="Lyon W.J."/>
            <person name="Crouch A.L."/>
            <person name="Drake C.E."/>
            <person name="Hollomon J.M."/>
            <person name="Nadeau L.J."/>
            <person name="Nunn H.S."/>
            <person name="Stevenson B.S."/>
            <person name="Bojanowski C.L."/>
            <person name="Crookes-Goodson W.J."/>
        </authorList>
    </citation>
    <scope>NUCLEOTIDE SEQUENCE [LARGE SCALE GENOMIC DNA]</scope>
    <source>
        <strain evidence="3 4">D216</strain>
    </source>
</reference>
<evidence type="ECO:0000256" key="2">
    <source>
        <dbReference type="SAM" id="Phobius"/>
    </source>
</evidence>
<proteinExistence type="predicted"/>
<keyword evidence="2" id="KW-0812">Transmembrane</keyword>
<feature type="compositionally biased region" description="Low complexity" evidence="1">
    <location>
        <begin position="1"/>
        <end position="13"/>
    </location>
</feature>
<organism evidence="3 4">
    <name type="scientific">Thyridium curvatum</name>
    <dbReference type="NCBI Taxonomy" id="1093900"/>
    <lineage>
        <taxon>Eukaryota</taxon>
        <taxon>Fungi</taxon>
        <taxon>Dikarya</taxon>
        <taxon>Ascomycota</taxon>
        <taxon>Pezizomycotina</taxon>
        <taxon>Sordariomycetes</taxon>
        <taxon>Sordariomycetidae</taxon>
        <taxon>Thyridiales</taxon>
        <taxon>Thyridiaceae</taxon>
        <taxon>Thyridium</taxon>
    </lineage>
</organism>
<dbReference type="AlphaFoldDB" id="A0A507AQW8"/>
<dbReference type="InParanoid" id="A0A507AQW8"/>
<keyword evidence="4" id="KW-1185">Reference proteome</keyword>
<evidence type="ECO:0000313" key="4">
    <source>
        <dbReference type="Proteomes" id="UP000319257"/>
    </source>
</evidence>
<name>A0A507AQW8_9PEZI</name>
<dbReference type="Proteomes" id="UP000319257">
    <property type="component" value="Unassembled WGS sequence"/>
</dbReference>
<feature type="transmembrane region" description="Helical" evidence="2">
    <location>
        <begin position="170"/>
        <end position="192"/>
    </location>
</feature>
<keyword evidence="2" id="KW-0472">Membrane</keyword>
<evidence type="ECO:0008006" key="5">
    <source>
        <dbReference type="Google" id="ProtNLM"/>
    </source>
</evidence>
<dbReference type="RefSeq" id="XP_030988962.1">
    <property type="nucleotide sequence ID" value="XM_031133508.1"/>
</dbReference>